<evidence type="ECO:0000313" key="3">
    <source>
        <dbReference type="EMBL" id="KPC50520.1"/>
    </source>
</evidence>
<evidence type="ECO:0000313" key="4">
    <source>
        <dbReference type="Proteomes" id="UP000037939"/>
    </source>
</evidence>
<dbReference type="NCBIfam" id="NF038126">
    <property type="entry name" value="PEP_CTERM_FxDxF"/>
    <property type="match status" value="1"/>
</dbReference>
<feature type="signal peptide" evidence="1">
    <location>
        <begin position="1"/>
        <end position="23"/>
    </location>
</feature>
<sequence>MRSFTSFAVAALLSAGVAQFAQADVTSFWGTLDVDHPKVAAGTGLSGTFTDIYNFTLGSEYELSTSAVVLNLKNIFDIKDGTGVVSLYSKTAPTTSLLTYDFDATTGDATFFKKLAGGDYFFTVAGDADGAYGGSYLFDVAIKPVVGVPEPETYALMGLGLVALVAARSRKVTARKQAQLA</sequence>
<dbReference type="EMBL" id="LAQT01000028">
    <property type="protein sequence ID" value="KPC50520.1"/>
    <property type="molecule type" value="Genomic_DNA"/>
</dbReference>
<dbReference type="Proteomes" id="UP000037939">
    <property type="component" value="Unassembled WGS sequence"/>
</dbReference>
<keyword evidence="4" id="KW-1185">Reference proteome</keyword>
<proteinExistence type="predicted"/>
<gene>
    <name evidence="3" type="ORF">WG78_16985</name>
</gene>
<dbReference type="Pfam" id="PF07589">
    <property type="entry name" value="PEP-CTERM"/>
    <property type="match status" value="1"/>
</dbReference>
<organism evidence="3 4">
    <name type="scientific">Amantichitinum ursilacus</name>
    <dbReference type="NCBI Taxonomy" id="857265"/>
    <lineage>
        <taxon>Bacteria</taxon>
        <taxon>Pseudomonadati</taxon>
        <taxon>Pseudomonadota</taxon>
        <taxon>Betaproteobacteria</taxon>
        <taxon>Neisseriales</taxon>
        <taxon>Chitinibacteraceae</taxon>
        <taxon>Amantichitinum</taxon>
    </lineage>
</organism>
<comment type="caution">
    <text evidence="3">The sequence shown here is derived from an EMBL/GenBank/DDBJ whole genome shotgun (WGS) entry which is preliminary data.</text>
</comment>
<feature type="domain" description="Ice-binding protein C-terminal" evidence="2">
    <location>
        <begin position="148"/>
        <end position="171"/>
    </location>
</feature>
<dbReference type="InterPro" id="IPR013424">
    <property type="entry name" value="Ice-binding_C"/>
</dbReference>
<dbReference type="STRING" id="857265.WG78_16985"/>
<reference evidence="3 4" key="1">
    <citation type="submission" date="2015-07" db="EMBL/GenBank/DDBJ databases">
        <title>Draft genome sequence of the Amantichitinum ursilacus IGB-41, a new chitin-degrading bacterium.</title>
        <authorList>
            <person name="Kirstahler P."/>
            <person name="Guenther M."/>
            <person name="Grumaz C."/>
            <person name="Rupp S."/>
            <person name="Zibek S."/>
            <person name="Sohn K."/>
        </authorList>
    </citation>
    <scope>NUCLEOTIDE SEQUENCE [LARGE SCALE GENOMIC DNA]</scope>
    <source>
        <strain evidence="3 4">IGB-41</strain>
    </source>
</reference>
<evidence type="ECO:0000256" key="1">
    <source>
        <dbReference type="SAM" id="SignalP"/>
    </source>
</evidence>
<name>A0A0N0XGX8_9NEIS</name>
<protein>
    <submittedName>
        <fullName evidence="3">PEP-CTERM motif protein</fullName>
    </submittedName>
</protein>
<evidence type="ECO:0000259" key="2">
    <source>
        <dbReference type="Pfam" id="PF07589"/>
    </source>
</evidence>
<feature type="chain" id="PRO_5005862939" evidence="1">
    <location>
        <begin position="24"/>
        <end position="181"/>
    </location>
</feature>
<dbReference type="AlphaFoldDB" id="A0A0N0XGX8"/>
<accession>A0A0N0XGX8</accession>
<keyword evidence="1" id="KW-0732">Signal</keyword>
<dbReference type="NCBIfam" id="TIGR02595">
    <property type="entry name" value="PEP_CTERM"/>
    <property type="match status" value="1"/>
</dbReference>